<sequence>MGENTIVYSAVEPEPGQAQRTTRIHGRVKEISIAFAVMTVPMLAFSAALVGLVFYFRVTQNAFVSEDLAFDPQRDASVFFVDISATTLITVASWSSTAAPILVGFAVTLVSYPIASRILSASVKQDQRQLPTPFEFSLLLKMLSSGSPSALWNWVEYSFSWRGRRARQGSAIKTLTCILTLAVLLSTFVLAADTWLHFTTKTVPFTQVQTTSDTPELGFGVYDNCTDVDRTYSMICNMNNPASGATLMGNGPVEVLSNVSDSMLVRTHSTGDDQYAYVVSAKLPQMASVDYSASSYAVQTQCTPVTSSCMDAEGAYGLGVPFHCPFQFQGIADTSVGSANSVKMAYFTDSSGNNNDTSLVSVGNPYYHATVAVVNMRNGPSSALVSDPQIVKGVHGGSTIIALFCTSTVYDLEYTSVNGSITRFVTSPSNTSMANILQGTQRLTEAGDANLVQAASVAGLGDSAQAISDQFALSYSQTALAVASGAFEPRLALEAQSRENMLVARVPKAPLTCLLVANVSLVVLGIILAIVAISCSHDANEVQARLGIPALVATLFEEARIRAPVQKVDDMFEESRGQQSARVGFVRSHHGAWVLSRIPS</sequence>
<dbReference type="Proteomes" id="UP000038010">
    <property type="component" value="Unassembled WGS sequence"/>
</dbReference>
<feature type="transmembrane region" description="Helical" evidence="1">
    <location>
        <begin position="514"/>
        <end position="535"/>
    </location>
</feature>
<reference evidence="2 3" key="1">
    <citation type="submission" date="2015-06" db="EMBL/GenBank/DDBJ databases">
        <title>Draft genome of the ant-associated black yeast Phialophora attae CBS 131958.</title>
        <authorList>
            <person name="Moreno L.F."/>
            <person name="Stielow B.J."/>
            <person name="de Hoog S."/>
            <person name="Vicente V.A."/>
            <person name="Weiss V.A."/>
            <person name="de Vries M."/>
            <person name="Cruz L.M."/>
            <person name="Souza E.M."/>
        </authorList>
    </citation>
    <scope>NUCLEOTIDE SEQUENCE [LARGE SCALE GENOMIC DNA]</scope>
    <source>
        <strain evidence="2 3">CBS 131958</strain>
    </source>
</reference>
<dbReference type="AlphaFoldDB" id="A0A0N1NWG4"/>
<dbReference type="RefSeq" id="XP_017995215.1">
    <property type="nucleotide sequence ID" value="XM_018143836.1"/>
</dbReference>
<dbReference type="OrthoDB" id="3344043at2759"/>
<comment type="caution">
    <text evidence="2">The sequence shown here is derived from an EMBL/GenBank/DDBJ whole genome shotgun (WGS) entry which is preliminary data.</text>
</comment>
<keyword evidence="1" id="KW-0812">Transmembrane</keyword>
<keyword evidence="1" id="KW-1133">Transmembrane helix</keyword>
<feature type="transmembrane region" description="Helical" evidence="1">
    <location>
        <begin position="33"/>
        <end position="56"/>
    </location>
</feature>
<evidence type="ECO:0000313" key="2">
    <source>
        <dbReference type="EMBL" id="KPI35252.1"/>
    </source>
</evidence>
<proteinExistence type="predicted"/>
<evidence type="ECO:0000313" key="3">
    <source>
        <dbReference type="Proteomes" id="UP000038010"/>
    </source>
</evidence>
<evidence type="ECO:0000256" key="1">
    <source>
        <dbReference type="SAM" id="Phobius"/>
    </source>
</evidence>
<accession>A0A0N1NWG4</accession>
<dbReference type="STRING" id="1664694.A0A0N1NWG4"/>
<dbReference type="VEuPathDB" id="FungiDB:AB675_3758"/>
<keyword evidence="1" id="KW-0472">Membrane</keyword>
<keyword evidence="3" id="KW-1185">Reference proteome</keyword>
<dbReference type="GeneID" id="28735716"/>
<dbReference type="EMBL" id="LFJN01000042">
    <property type="protein sequence ID" value="KPI35252.1"/>
    <property type="molecule type" value="Genomic_DNA"/>
</dbReference>
<organism evidence="2 3">
    <name type="scientific">Cyphellophora attinorum</name>
    <dbReference type="NCBI Taxonomy" id="1664694"/>
    <lineage>
        <taxon>Eukaryota</taxon>
        <taxon>Fungi</taxon>
        <taxon>Dikarya</taxon>
        <taxon>Ascomycota</taxon>
        <taxon>Pezizomycotina</taxon>
        <taxon>Eurotiomycetes</taxon>
        <taxon>Chaetothyriomycetidae</taxon>
        <taxon>Chaetothyriales</taxon>
        <taxon>Cyphellophoraceae</taxon>
        <taxon>Cyphellophora</taxon>
    </lineage>
</organism>
<feature type="transmembrane region" description="Helical" evidence="1">
    <location>
        <begin position="175"/>
        <end position="198"/>
    </location>
</feature>
<protein>
    <submittedName>
        <fullName evidence="2">Uncharacterized protein</fullName>
    </submittedName>
</protein>
<feature type="transmembrane region" description="Helical" evidence="1">
    <location>
        <begin position="101"/>
        <end position="118"/>
    </location>
</feature>
<name>A0A0N1NWG4_9EURO</name>
<gene>
    <name evidence="2" type="ORF">AB675_3758</name>
</gene>